<feature type="compositionally biased region" description="Low complexity" evidence="1">
    <location>
        <begin position="219"/>
        <end position="240"/>
    </location>
</feature>
<gene>
    <name evidence="2" type="ORF">BU16DRAFT_76737</name>
</gene>
<name>A0A6A6QLH1_9PEZI</name>
<reference evidence="2" key="1">
    <citation type="journal article" date="2020" name="Stud. Mycol.">
        <title>101 Dothideomycetes genomes: a test case for predicting lifestyles and emergence of pathogens.</title>
        <authorList>
            <person name="Haridas S."/>
            <person name="Albert R."/>
            <person name="Binder M."/>
            <person name="Bloem J."/>
            <person name="Labutti K."/>
            <person name="Salamov A."/>
            <person name="Andreopoulos B."/>
            <person name="Baker S."/>
            <person name="Barry K."/>
            <person name="Bills G."/>
            <person name="Bluhm B."/>
            <person name="Cannon C."/>
            <person name="Castanera R."/>
            <person name="Culley D."/>
            <person name="Daum C."/>
            <person name="Ezra D."/>
            <person name="Gonzalez J."/>
            <person name="Henrissat B."/>
            <person name="Kuo A."/>
            <person name="Liang C."/>
            <person name="Lipzen A."/>
            <person name="Lutzoni F."/>
            <person name="Magnuson J."/>
            <person name="Mondo S."/>
            <person name="Nolan M."/>
            <person name="Ohm R."/>
            <person name="Pangilinan J."/>
            <person name="Park H.-J."/>
            <person name="Ramirez L."/>
            <person name="Alfaro M."/>
            <person name="Sun H."/>
            <person name="Tritt A."/>
            <person name="Yoshinaga Y."/>
            <person name="Zwiers L.-H."/>
            <person name="Turgeon B."/>
            <person name="Goodwin S."/>
            <person name="Spatafora J."/>
            <person name="Crous P."/>
            <person name="Grigoriev I."/>
        </authorList>
    </citation>
    <scope>NUCLEOTIDE SEQUENCE</scope>
    <source>
        <strain evidence="2">CBS 269.34</strain>
    </source>
</reference>
<dbReference type="AlphaFoldDB" id="A0A6A6QLH1"/>
<sequence>MSTSMPFRGRWTIAGPSRGVASNESQPRTIVQAFQCSIHILLRAPSEGDAGDIASGLASRTSSHGGLSCTLTHASSVSVPVPDDNFNPTVGQFGLMLLTVLHHAGRVFDAGADSCSSVLSWTLPPAVSPPGGGMPKIHGLPCFHSQSSLASLSGRRTVHSPPGAGHPDPDSTPSTTWTAECFSTRRQSPQLPACCRPAAGSRRLTTDLALAAHPGIATPASRASSQVPSSSRTRQSACSSIPHLRPACRSSKHINSCDRRVPSHGGAVEYLAMPRGSSRHP</sequence>
<protein>
    <submittedName>
        <fullName evidence="2">Uncharacterized protein</fullName>
    </submittedName>
</protein>
<organism evidence="2 3">
    <name type="scientific">Lophium mytilinum</name>
    <dbReference type="NCBI Taxonomy" id="390894"/>
    <lineage>
        <taxon>Eukaryota</taxon>
        <taxon>Fungi</taxon>
        <taxon>Dikarya</taxon>
        <taxon>Ascomycota</taxon>
        <taxon>Pezizomycotina</taxon>
        <taxon>Dothideomycetes</taxon>
        <taxon>Pleosporomycetidae</taxon>
        <taxon>Mytilinidiales</taxon>
        <taxon>Mytilinidiaceae</taxon>
        <taxon>Lophium</taxon>
    </lineage>
</organism>
<accession>A0A6A6QLH1</accession>
<dbReference type="EMBL" id="MU004192">
    <property type="protein sequence ID" value="KAF2493328.1"/>
    <property type="molecule type" value="Genomic_DNA"/>
</dbReference>
<evidence type="ECO:0000313" key="3">
    <source>
        <dbReference type="Proteomes" id="UP000799750"/>
    </source>
</evidence>
<evidence type="ECO:0000256" key="1">
    <source>
        <dbReference type="SAM" id="MobiDB-lite"/>
    </source>
</evidence>
<feature type="region of interest" description="Disordered" evidence="1">
    <location>
        <begin position="151"/>
        <end position="175"/>
    </location>
</feature>
<proteinExistence type="predicted"/>
<feature type="region of interest" description="Disordered" evidence="1">
    <location>
        <begin position="217"/>
        <end position="242"/>
    </location>
</feature>
<evidence type="ECO:0000313" key="2">
    <source>
        <dbReference type="EMBL" id="KAF2493328.1"/>
    </source>
</evidence>
<dbReference type="OrthoDB" id="10590748at2759"/>
<dbReference type="Proteomes" id="UP000799750">
    <property type="component" value="Unassembled WGS sequence"/>
</dbReference>
<keyword evidence="3" id="KW-1185">Reference proteome</keyword>